<evidence type="ECO:0000256" key="3">
    <source>
        <dbReference type="ARBA" id="ARBA00022448"/>
    </source>
</evidence>
<evidence type="ECO:0000313" key="12">
    <source>
        <dbReference type="Proteomes" id="UP001358586"/>
    </source>
</evidence>
<feature type="domain" description="Major facilitator superfamily (MFS) profile" evidence="10">
    <location>
        <begin position="504"/>
        <end position="875"/>
    </location>
</feature>
<feature type="transmembrane region" description="Helical" evidence="9">
    <location>
        <begin position="779"/>
        <end position="800"/>
    </location>
</feature>
<feature type="transmembrane region" description="Helical" evidence="9">
    <location>
        <begin position="681"/>
        <end position="705"/>
    </location>
</feature>
<feature type="transmembrane region" description="Helical" evidence="9">
    <location>
        <begin position="204"/>
        <end position="224"/>
    </location>
</feature>
<comment type="caution">
    <text evidence="11">The sequence shown here is derived from an EMBL/GenBank/DDBJ whole genome shotgun (WGS) entry which is preliminary data.</text>
</comment>
<feature type="transmembrane region" description="Helical" evidence="9">
    <location>
        <begin position="321"/>
        <end position="343"/>
    </location>
</feature>
<feature type="transmembrane region" description="Helical" evidence="9">
    <location>
        <begin position="567"/>
        <end position="588"/>
    </location>
</feature>
<dbReference type="CDD" id="cd17361">
    <property type="entry name" value="MFS_STP"/>
    <property type="match status" value="2"/>
</dbReference>
<feature type="transmembrane region" description="Helical" evidence="9">
    <location>
        <begin position="425"/>
        <end position="448"/>
    </location>
</feature>
<dbReference type="Proteomes" id="UP001358586">
    <property type="component" value="Chromosome 12"/>
</dbReference>
<feature type="transmembrane region" description="Helical" evidence="9">
    <location>
        <begin position="454"/>
        <end position="475"/>
    </location>
</feature>
<comment type="subcellular location">
    <subcellularLocation>
        <location evidence="1">Membrane</location>
        <topology evidence="1">Multi-pass membrane protein</topology>
    </subcellularLocation>
</comment>
<evidence type="ECO:0000256" key="5">
    <source>
        <dbReference type="ARBA" id="ARBA00022692"/>
    </source>
</evidence>
<evidence type="ECO:0000256" key="4">
    <source>
        <dbReference type="ARBA" id="ARBA00022597"/>
    </source>
</evidence>
<feature type="transmembrane region" description="Helical" evidence="9">
    <location>
        <begin position="717"/>
        <end position="739"/>
    </location>
</feature>
<dbReference type="PROSITE" id="PS50850">
    <property type="entry name" value="MFS"/>
    <property type="match status" value="2"/>
</dbReference>
<feature type="transmembrane region" description="Helical" evidence="9">
    <location>
        <begin position="113"/>
        <end position="131"/>
    </location>
</feature>
<keyword evidence="12" id="KW-1185">Reference proteome</keyword>
<evidence type="ECO:0000256" key="9">
    <source>
        <dbReference type="SAM" id="Phobius"/>
    </source>
</evidence>
<organism evidence="11 12">
    <name type="scientific">Gossypium arboreum</name>
    <name type="common">Tree cotton</name>
    <name type="synonym">Gossypium nanking</name>
    <dbReference type="NCBI Taxonomy" id="29729"/>
    <lineage>
        <taxon>Eukaryota</taxon>
        <taxon>Viridiplantae</taxon>
        <taxon>Streptophyta</taxon>
        <taxon>Embryophyta</taxon>
        <taxon>Tracheophyta</taxon>
        <taxon>Spermatophyta</taxon>
        <taxon>Magnoliopsida</taxon>
        <taxon>eudicotyledons</taxon>
        <taxon>Gunneridae</taxon>
        <taxon>Pentapetalae</taxon>
        <taxon>rosids</taxon>
        <taxon>malvids</taxon>
        <taxon>Malvales</taxon>
        <taxon>Malvaceae</taxon>
        <taxon>Malvoideae</taxon>
        <taxon>Gossypium</taxon>
    </lineage>
</organism>
<dbReference type="InterPro" id="IPR005828">
    <property type="entry name" value="MFS_sugar_transport-like"/>
</dbReference>
<sequence>MAGGGGVTSGSVKNYPGKFTLKVFVTCIVAASGGLIFGYDLGISGGVTSMDSFLEKFFPKVYRKEISVKPSDDQYCKFDSQTLTLFTSSLYLAALLSSMTASRITRGLGRRMTMMFGGLFFAIGAVINGFAENVLMLIIGRVLLGFGIGFANQSVPIYLSEIAPFKYRGAMNIMFQLSITIGILIANLLNYFTAKIEGGWGWRLSLGGAVVPGLVFFFGCFFLADSPNSLLERDKFEEAKVQLQKIRGIDNVEEEFNDLAKASEAAKLVQNPWREILTRKYRPQLIFAVLIPLFQQLTGMNVFVFYAPVLFKSMGFGNNASLMSALITSIVNFFATLVSIATVDKFGRRTLFLEGGLQMLLCQFVMTVSIASKFGTSGNPGELPLWFSMLVVIAMCVYIAGFAWSWGPLGWLVPSEIFPLEIRSAAQSITVAVNMIFTFCIAQVFTTMLCNLKFGLFIFFAVCVIGMSIFIFKLLPETKGVPIEEMTIVWKNHPRWTSRITRGLGRRMTMMFGGLFFAIGAVINGFAENVLTLIIGRVLLGFGIGFANQSVPIYLSEIAPFKYRGALNIMFQLSITIGILVANLLNYFTAKIEGGWGWRLSLGGAVVPGLVFFLGCFFLTDSPNSLLERDKFKEAKVQLQKIRGIDNVEEEFNDLAKASEAAKLVQNPWKEILTRKYRPQLIFAILIPLFQQLTGMNVFVFYASVLFKSMGFGNNASLMSALITSIVNFCATLVSIATVDKYGRRTLFLEGGLQMLLCQLVMTVSIASKFGTSGNPGELPLWFSMLVVIAMCVYIAGFAWSWGPLGWLVPSEIFPLEIRSAAQSITVAVNMIFTFCIAQVFTTMLCNLKFGLFIFFAVCVVGMSIFIYKFLPETKGVPIEEMTIVWKKHPRWSKYFVEKDSSFEMGKI</sequence>
<dbReference type="InterPro" id="IPR044778">
    <property type="entry name" value="MFS_STP/MST-like_plant"/>
</dbReference>
<keyword evidence="3" id="KW-0813">Transport</keyword>
<dbReference type="Gene3D" id="1.20.1250.20">
    <property type="entry name" value="MFS general substrate transporter like domains"/>
    <property type="match status" value="2"/>
</dbReference>
<feature type="transmembrane region" description="Helical" evidence="9">
    <location>
        <begin position="285"/>
        <end position="309"/>
    </location>
</feature>
<dbReference type="InterPro" id="IPR045262">
    <property type="entry name" value="STP/PLT_plant"/>
</dbReference>
<proteinExistence type="inferred from homology"/>
<evidence type="ECO:0000256" key="7">
    <source>
        <dbReference type="ARBA" id="ARBA00022989"/>
    </source>
</evidence>
<protein>
    <recommendedName>
        <fullName evidence="10">Major facilitator superfamily (MFS) profile domain-containing protein</fullName>
    </recommendedName>
</protein>
<feature type="transmembrane region" description="Helical" evidence="9">
    <location>
        <begin position="508"/>
        <end position="527"/>
    </location>
</feature>
<dbReference type="PROSITE" id="PS00216">
    <property type="entry name" value="SUGAR_TRANSPORT_1"/>
    <property type="match status" value="2"/>
</dbReference>
<feature type="transmembrane region" description="Helical" evidence="9">
    <location>
        <begin position="850"/>
        <end position="871"/>
    </location>
</feature>
<feature type="transmembrane region" description="Helical" evidence="9">
    <location>
        <begin position="383"/>
        <end position="404"/>
    </location>
</feature>
<dbReference type="PANTHER" id="PTHR23500">
    <property type="entry name" value="SOLUTE CARRIER FAMILY 2, FACILITATED GLUCOSE TRANSPORTER"/>
    <property type="match status" value="1"/>
</dbReference>
<dbReference type="EMBL" id="JARKNE010000012">
    <property type="protein sequence ID" value="KAK5777638.1"/>
    <property type="molecule type" value="Genomic_DNA"/>
</dbReference>
<feature type="transmembrane region" description="Helical" evidence="9">
    <location>
        <begin position="533"/>
        <end position="555"/>
    </location>
</feature>
<feature type="domain" description="Major facilitator superfamily (MFS) profile" evidence="10">
    <location>
        <begin position="26"/>
        <end position="479"/>
    </location>
</feature>
<dbReference type="InterPro" id="IPR036259">
    <property type="entry name" value="MFS_trans_sf"/>
</dbReference>
<dbReference type="PROSITE" id="PS00217">
    <property type="entry name" value="SUGAR_TRANSPORT_2"/>
    <property type="match status" value="2"/>
</dbReference>
<evidence type="ECO:0000256" key="8">
    <source>
        <dbReference type="ARBA" id="ARBA00023136"/>
    </source>
</evidence>
<keyword evidence="4" id="KW-0762">Sugar transport</keyword>
<dbReference type="InterPro" id="IPR003663">
    <property type="entry name" value="Sugar/inositol_transpt"/>
</dbReference>
<keyword evidence="5 9" id="KW-0812">Transmembrane</keyword>
<feature type="transmembrane region" description="Helical" evidence="9">
    <location>
        <begin position="19"/>
        <end position="39"/>
    </location>
</feature>
<dbReference type="InterPro" id="IPR020846">
    <property type="entry name" value="MFS_dom"/>
</dbReference>
<evidence type="ECO:0000256" key="6">
    <source>
        <dbReference type="ARBA" id="ARBA00022847"/>
    </source>
</evidence>
<reference evidence="11 12" key="1">
    <citation type="submission" date="2023-03" db="EMBL/GenBank/DDBJ databases">
        <title>WGS of Gossypium arboreum.</title>
        <authorList>
            <person name="Yu D."/>
        </authorList>
    </citation>
    <scope>NUCLEOTIDE SEQUENCE [LARGE SCALE GENOMIC DNA]</scope>
    <source>
        <tissue evidence="11">Leaf</tissue>
    </source>
</reference>
<feature type="transmembrane region" description="Helical" evidence="9">
    <location>
        <begin position="821"/>
        <end position="844"/>
    </location>
</feature>
<feature type="transmembrane region" description="Helical" evidence="9">
    <location>
        <begin position="600"/>
        <end position="619"/>
    </location>
</feature>
<keyword evidence="6" id="KW-0769">Symport</keyword>
<feature type="transmembrane region" description="Helical" evidence="9">
    <location>
        <begin position="350"/>
        <end position="371"/>
    </location>
</feature>
<accession>A0ABR0MUJ5</accession>
<keyword evidence="7 9" id="KW-1133">Transmembrane helix</keyword>
<keyword evidence="8 9" id="KW-0472">Membrane</keyword>
<dbReference type="InterPro" id="IPR005829">
    <property type="entry name" value="Sugar_transporter_CS"/>
</dbReference>
<dbReference type="PANTHER" id="PTHR23500:SF477">
    <property type="entry name" value="MAJOR FACILITATOR SUPERFAMILY (MFS) PROFILE DOMAIN-CONTAINING PROTEIN"/>
    <property type="match status" value="1"/>
</dbReference>
<dbReference type="PRINTS" id="PR00171">
    <property type="entry name" value="SUGRTRNSPORT"/>
</dbReference>
<feature type="transmembrane region" description="Helical" evidence="9">
    <location>
        <begin position="171"/>
        <end position="192"/>
    </location>
</feature>
<feature type="transmembrane region" description="Helical" evidence="9">
    <location>
        <begin position="137"/>
        <end position="159"/>
    </location>
</feature>
<dbReference type="SUPFAM" id="SSF103473">
    <property type="entry name" value="MFS general substrate transporter"/>
    <property type="match status" value="2"/>
</dbReference>
<evidence type="ECO:0000259" key="10">
    <source>
        <dbReference type="PROSITE" id="PS50850"/>
    </source>
</evidence>
<comment type="similarity">
    <text evidence="2">Belongs to the major facilitator superfamily. Sugar transporter (TC 2.A.1.1) family.</text>
</comment>
<gene>
    <name evidence="11" type="ORF">PVK06_045605</name>
</gene>
<evidence type="ECO:0000256" key="2">
    <source>
        <dbReference type="ARBA" id="ARBA00010992"/>
    </source>
</evidence>
<dbReference type="Pfam" id="PF00083">
    <property type="entry name" value="Sugar_tr"/>
    <property type="match status" value="2"/>
</dbReference>
<dbReference type="NCBIfam" id="TIGR00879">
    <property type="entry name" value="SP"/>
    <property type="match status" value="2"/>
</dbReference>
<feature type="transmembrane region" description="Helical" evidence="9">
    <location>
        <begin position="746"/>
        <end position="767"/>
    </location>
</feature>
<name>A0ABR0MUJ5_GOSAR</name>
<evidence type="ECO:0000256" key="1">
    <source>
        <dbReference type="ARBA" id="ARBA00004141"/>
    </source>
</evidence>
<feature type="transmembrane region" description="Helical" evidence="9">
    <location>
        <begin position="83"/>
        <end position="101"/>
    </location>
</feature>
<evidence type="ECO:0000313" key="11">
    <source>
        <dbReference type="EMBL" id="KAK5777638.1"/>
    </source>
</evidence>